<keyword evidence="1" id="KW-1133">Transmembrane helix</keyword>
<keyword evidence="1" id="KW-0472">Membrane</keyword>
<organism evidence="3 4">
    <name type="scientific">Caldicellulosiruptor morganii</name>
    <dbReference type="NCBI Taxonomy" id="1387555"/>
    <lineage>
        <taxon>Bacteria</taxon>
        <taxon>Bacillati</taxon>
        <taxon>Bacillota</taxon>
        <taxon>Bacillota incertae sedis</taxon>
        <taxon>Caldicellulosiruptorales</taxon>
        <taxon>Caldicellulosiruptoraceae</taxon>
        <taxon>Caldicellulosiruptor</taxon>
    </lineage>
</organism>
<keyword evidence="4" id="KW-1185">Reference proteome</keyword>
<sequence length="329" mass="38073">MKKNKVYIGFAMTFLLLFITTFSSARADFSVKHNDETNVLRRQVSAEEWLKLFVSCFVKNGEKDSPTLQSLNEVTNINGPYDIEKFKLSKEYEYCRVFHIPTVVKIAENGRPYHVIRDEVKEKVKNLRFNSWKDVFNTEFVDNGWARIIYYDNIPVGYLLIEWNDETNNYVVNDGVFGNDSLGRAVNNLEKYLAQQGIESDVKIVNIEEMNLYAVSGDGNWWCAGVKGYENYIWDFGIIKDTLNKKPAQILNAIEERSRLIREAPEKMMIGGGEDPSNTLYFAAARRERAQNTMIAIFLLLLTAIIVICSKWKFSYKYLFGRHPGNNRI</sequence>
<evidence type="ECO:0000256" key="1">
    <source>
        <dbReference type="SAM" id="Phobius"/>
    </source>
</evidence>
<feature type="chain" id="PRO_5046683252" evidence="2">
    <location>
        <begin position="28"/>
        <end position="329"/>
    </location>
</feature>
<proteinExistence type="predicted"/>
<gene>
    <name evidence="3" type="ORF">OTK00_000267</name>
</gene>
<dbReference type="RefSeq" id="WP_045168405.1">
    <property type="nucleotide sequence ID" value="NZ_CP113865.1"/>
</dbReference>
<keyword evidence="2" id="KW-0732">Signal</keyword>
<accession>A0ABY7BMR4</accession>
<evidence type="ECO:0000313" key="4">
    <source>
        <dbReference type="Proteomes" id="UP001164909"/>
    </source>
</evidence>
<reference evidence="3" key="1">
    <citation type="submission" date="2022-12" db="EMBL/GenBank/DDBJ databases">
        <authorList>
            <person name="Bing R.G."/>
            <person name="Willard D.J."/>
            <person name="Manesh M.J.H."/>
            <person name="Laemthong T."/>
            <person name="Crosby J.R."/>
            <person name="Kelly R.M."/>
        </authorList>
    </citation>
    <scope>NUCLEOTIDE SEQUENCE</scope>
    <source>
        <strain evidence="3">DSM 8990</strain>
    </source>
</reference>
<keyword evidence="1" id="KW-0812">Transmembrane</keyword>
<feature type="signal peptide" evidence="2">
    <location>
        <begin position="1"/>
        <end position="27"/>
    </location>
</feature>
<name>A0ABY7BMR4_9FIRM</name>
<dbReference type="Proteomes" id="UP001164909">
    <property type="component" value="Chromosome"/>
</dbReference>
<evidence type="ECO:0000256" key="2">
    <source>
        <dbReference type="SAM" id="SignalP"/>
    </source>
</evidence>
<protein>
    <submittedName>
        <fullName evidence="3">Uncharacterized protein</fullName>
    </submittedName>
</protein>
<dbReference type="EMBL" id="CP113865">
    <property type="protein sequence ID" value="WAM34105.1"/>
    <property type="molecule type" value="Genomic_DNA"/>
</dbReference>
<feature type="transmembrane region" description="Helical" evidence="1">
    <location>
        <begin position="294"/>
        <end position="312"/>
    </location>
</feature>
<evidence type="ECO:0000313" key="3">
    <source>
        <dbReference type="EMBL" id="WAM34105.1"/>
    </source>
</evidence>